<dbReference type="SUPFAM" id="SSF53756">
    <property type="entry name" value="UDP-Glycosyltransferase/glycogen phosphorylase"/>
    <property type="match status" value="1"/>
</dbReference>
<feature type="domain" description="Glycosyl transferase family 1" evidence="1">
    <location>
        <begin position="189"/>
        <end position="354"/>
    </location>
</feature>
<dbReference type="InterPro" id="IPR028098">
    <property type="entry name" value="Glyco_trans_4-like_N"/>
</dbReference>
<evidence type="ECO:0000259" key="2">
    <source>
        <dbReference type="Pfam" id="PF13439"/>
    </source>
</evidence>
<gene>
    <name evidence="3" type="ORF">DUPY_27950</name>
</gene>
<dbReference type="PATRIC" id="fig|762836.4.peg.2879"/>
<keyword evidence="3" id="KW-0328">Glycosyltransferase</keyword>
<dbReference type="Proteomes" id="UP000175989">
    <property type="component" value="Unassembled WGS sequence"/>
</dbReference>
<dbReference type="CDD" id="cd03795">
    <property type="entry name" value="GT4_WfcD-like"/>
    <property type="match status" value="1"/>
</dbReference>
<accession>A0A1E7WIW3</accession>
<dbReference type="GO" id="GO:0004373">
    <property type="term" value="F:alpha-1,4-glucan glucosyltransferase (UDP-glucose donor) activity"/>
    <property type="evidence" value="ECO:0007669"/>
    <property type="project" value="UniProtKB-EC"/>
</dbReference>
<proteinExistence type="predicted"/>
<evidence type="ECO:0000313" key="4">
    <source>
        <dbReference type="Proteomes" id="UP000175989"/>
    </source>
</evidence>
<dbReference type="EMBL" id="LROM01000090">
    <property type="protein sequence ID" value="OEZ98615.1"/>
    <property type="molecule type" value="Genomic_DNA"/>
</dbReference>
<dbReference type="Pfam" id="PF00534">
    <property type="entry name" value="Glycos_transf_1"/>
    <property type="match status" value="1"/>
</dbReference>
<dbReference type="AlphaFoldDB" id="A0A1E7WIW3"/>
<keyword evidence="4" id="KW-1185">Reference proteome</keyword>
<dbReference type="PANTHER" id="PTHR12526:SF627">
    <property type="entry name" value="D-RHAMNOSYLTRANSFERASE WBPZ"/>
    <property type="match status" value="1"/>
</dbReference>
<sequence length="381" mass="42479">MKKSGLRVLHFYKTYYPDSWGGVEQAIRQMCVGTGRLGVDNTVLTLRRDGPARIDFEGHVVHRAQQNFEIASTGFSLGAIDKLAHLARQADVVHYHFPWPFMDLAHFMARVDKPSVVTYHSDIVRQKNLLRLYAPLKRRFLRSVDAIVATSPNYLASSPVLQQFADKTRVITFGLDKAGYHQPPAAVTDKWRARFGGHVNGRFFLFVGVLRYYKGLHILLEALAHPEHAQYPVVIVGAGPIEQELRQHAARLGLQHVHFVGAVDEDDKIALLQACYAMVFPSHLRSEAFGISLLEGAMFGKPMISSEIGTGTTYINIDNETGLVVPPDNPPAFGAAMRALWDDPVRAADMGRRAGARYQELFTAERMALNYHGLYSDLAAV</sequence>
<comment type="caution">
    <text evidence="3">The sequence shown here is derived from an EMBL/GenBank/DDBJ whole genome shotgun (WGS) entry which is preliminary data.</text>
</comment>
<dbReference type="Pfam" id="PF13439">
    <property type="entry name" value="Glyco_transf_4"/>
    <property type="match status" value="1"/>
</dbReference>
<dbReference type="InterPro" id="IPR001296">
    <property type="entry name" value="Glyco_trans_1"/>
</dbReference>
<keyword evidence="3" id="KW-0808">Transferase</keyword>
<dbReference type="Gene3D" id="3.40.50.2000">
    <property type="entry name" value="Glycogen Phosphorylase B"/>
    <property type="match status" value="2"/>
</dbReference>
<dbReference type="EC" id="2.4.1.11" evidence="3"/>
<evidence type="ECO:0000259" key="1">
    <source>
        <dbReference type="Pfam" id="PF00534"/>
    </source>
</evidence>
<dbReference type="PANTHER" id="PTHR12526">
    <property type="entry name" value="GLYCOSYLTRANSFERASE"/>
    <property type="match status" value="1"/>
</dbReference>
<organism evidence="3 4">
    <name type="scientific">Duganella phyllosphaerae</name>
    <dbReference type="NCBI Taxonomy" id="762836"/>
    <lineage>
        <taxon>Bacteria</taxon>
        <taxon>Pseudomonadati</taxon>
        <taxon>Pseudomonadota</taxon>
        <taxon>Betaproteobacteria</taxon>
        <taxon>Burkholderiales</taxon>
        <taxon>Oxalobacteraceae</taxon>
        <taxon>Telluria group</taxon>
        <taxon>Duganella</taxon>
    </lineage>
</organism>
<feature type="domain" description="Glycosyltransferase subfamily 4-like N-terminal" evidence="2">
    <location>
        <begin position="20"/>
        <end position="171"/>
    </location>
</feature>
<name>A0A1E7WIW3_9BURK</name>
<reference evidence="4" key="1">
    <citation type="journal article" date="2016" name="Front. Microbiol.">
        <title>Molecular Keys to the Janthinobacterium and Duganella spp. Interaction with the Plant Pathogen Fusarium graminearum.</title>
        <authorList>
            <person name="Haack F.S."/>
            <person name="Poehlein A."/>
            <person name="Kroger C."/>
            <person name="Voigt C.A."/>
            <person name="Piepenbring M."/>
            <person name="Bode H.B."/>
            <person name="Daniel R."/>
            <person name="Schafer W."/>
            <person name="Streit W.R."/>
        </authorList>
    </citation>
    <scope>NUCLEOTIDE SEQUENCE [LARGE SCALE GENOMIC DNA]</scope>
    <source>
        <strain evidence="4">T54</strain>
    </source>
</reference>
<protein>
    <submittedName>
        <fullName evidence="3">Glycogen synthase</fullName>
        <ecNumber evidence="3">2.4.1.11</ecNumber>
    </submittedName>
</protein>
<evidence type="ECO:0000313" key="3">
    <source>
        <dbReference type="EMBL" id="OEZ98615.1"/>
    </source>
</evidence>